<evidence type="ECO:0000256" key="5">
    <source>
        <dbReference type="ARBA" id="ARBA00015611"/>
    </source>
</evidence>
<dbReference type="SUPFAM" id="SSF55486">
    <property type="entry name" value="Metalloproteases ('zincins'), catalytic domain"/>
    <property type="match status" value="1"/>
</dbReference>
<evidence type="ECO:0000256" key="12">
    <source>
        <dbReference type="ARBA" id="ARBA00031533"/>
    </source>
</evidence>
<feature type="chain" id="PRO_5047343676" description="Aminopeptidase N" evidence="14">
    <location>
        <begin position="42"/>
        <end position="508"/>
    </location>
</feature>
<evidence type="ECO:0000256" key="13">
    <source>
        <dbReference type="SAM" id="MobiDB-lite"/>
    </source>
</evidence>
<dbReference type="Proteomes" id="UP001596380">
    <property type="component" value="Unassembled WGS sequence"/>
</dbReference>
<keyword evidence="6" id="KW-0645">Protease</keyword>
<keyword evidence="8 17" id="KW-0378">Hydrolase</keyword>
<sequence length="508" mass="55620">MSLLRKMWHSPQPAATLATAAAGACLAASLAVSLTAPPALAAGKADPPSPGAPGAGDPIFPELGNGGYDVRHYTLDFDYQEDTRQVDARTTIEARATQALSRFDLDFVGPTLYGVSVNGSPARVERVREELVITPSKPIRKGKRFTVVVDYSADPRMELPDRPGSIGGAKDGWFAYDDGFIFGLQPHHAHTAFPSNDIPSDKADFTYRVTVPDNLYGAANGVFKRRTSAAGRTTYTYVTKSPMSTQVAQVAVGDYTQLTGTGPHGLPLRHVVPRDRVADVRPQLDRTAEHIRFLEKRVGRYPFANYGLLAGKTSLGYSLENQTMTTIAVNTLSRPADSLMVHELTHQWFGDSVAPADWTHLWLSEGHATWYADLWDEAHGDDLEATMRSRYEASDDRRAKVGPPAKPTTPQNLFGDQRYGGAALVLYALRQAVGDAAFQRIERTWVARHRDSSVTTRQFVDLVADLSGNPAVDVPGKPRLDRFLTDMLYSAKIPPMPGHPDWKSLPPK</sequence>
<comment type="similarity">
    <text evidence="3">Belongs to the peptidase M1 family.</text>
</comment>
<comment type="caution">
    <text evidence="17">The sequence shown here is derived from an EMBL/GenBank/DDBJ whole genome shotgun (WGS) entry which is preliminary data.</text>
</comment>
<evidence type="ECO:0000256" key="14">
    <source>
        <dbReference type="SAM" id="SignalP"/>
    </source>
</evidence>
<evidence type="ECO:0000259" key="15">
    <source>
        <dbReference type="Pfam" id="PF01433"/>
    </source>
</evidence>
<evidence type="ECO:0000256" key="2">
    <source>
        <dbReference type="ARBA" id="ARBA00001947"/>
    </source>
</evidence>
<dbReference type="EC" id="3.4.11.2" evidence="4"/>
<evidence type="ECO:0000256" key="6">
    <source>
        <dbReference type="ARBA" id="ARBA00022670"/>
    </source>
</evidence>
<proteinExistence type="inferred from homology"/>
<evidence type="ECO:0000256" key="4">
    <source>
        <dbReference type="ARBA" id="ARBA00012564"/>
    </source>
</evidence>
<keyword evidence="17" id="KW-0031">Aminopeptidase</keyword>
<feature type="signal peptide" evidence="14">
    <location>
        <begin position="1"/>
        <end position="41"/>
    </location>
</feature>
<keyword evidence="10" id="KW-0482">Metalloprotease</keyword>
<gene>
    <name evidence="17" type="ORF">ACFQKB_44025</name>
</gene>
<dbReference type="CDD" id="cd09603">
    <property type="entry name" value="M1_APN_like"/>
    <property type="match status" value="1"/>
</dbReference>
<evidence type="ECO:0000256" key="9">
    <source>
        <dbReference type="ARBA" id="ARBA00022833"/>
    </source>
</evidence>
<evidence type="ECO:0000256" key="3">
    <source>
        <dbReference type="ARBA" id="ARBA00010136"/>
    </source>
</evidence>
<dbReference type="EMBL" id="JBHSXS010000060">
    <property type="protein sequence ID" value="MFC6886796.1"/>
    <property type="molecule type" value="Genomic_DNA"/>
</dbReference>
<dbReference type="Pfam" id="PF17900">
    <property type="entry name" value="Peptidase_M1_N"/>
    <property type="match status" value="1"/>
</dbReference>
<dbReference type="Gene3D" id="2.60.40.1730">
    <property type="entry name" value="tricorn interacting facor f3 domain"/>
    <property type="match status" value="1"/>
</dbReference>
<evidence type="ECO:0000256" key="8">
    <source>
        <dbReference type="ARBA" id="ARBA00022801"/>
    </source>
</evidence>
<dbReference type="InterPro" id="IPR050344">
    <property type="entry name" value="Peptidase_M1_aminopeptidases"/>
</dbReference>
<dbReference type="InterPro" id="IPR027268">
    <property type="entry name" value="Peptidase_M4/M1_CTD_sf"/>
</dbReference>
<protein>
    <recommendedName>
        <fullName evidence="5">Aminopeptidase N</fullName>
        <ecNumber evidence="4">3.4.11.2</ecNumber>
    </recommendedName>
    <alternativeName>
        <fullName evidence="11">Alanine aminopeptidase</fullName>
    </alternativeName>
    <alternativeName>
        <fullName evidence="12">Lysyl aminopeptidase</fullName>
    </alternativeName>
</protein>
<dbReference type="Gene3D" id="1.10.390.10">
    <property type="entry name" value="Neutral Protease Domain 2"/>
    <property type="match status" value="1"/>
</dbReference>
<comment type="catalytic activity">
    <reaction evidence="1">
        <text>Release of an N-terminal amino acid, Xaa-|-Yaa- from a peptide, amide or arylamide. Xaa is preferably Ala, but may be most amino acids including Pro (slow action). When a terminal hydrophobic residue is followed by a prolyl residue, the two may be released as an intact Xaa-Pro dipeptide.</text>
        <dbReference type="EC" id="3.4.11.2"/>
    </reaction>
</comment>
<keyword evidence="9" id="KW-0862">Zinc</keyword>
<keyword evidence="14" id="KW-0732">Signal</keyword>
<evidence type="ECO:0000259" key="16">
    <source>
        <dbReference type="Pfam" id="PF17900"/>
    </source>
</evidence>
<reference evidence="18" key="1">
    <citation type="journal article" date="2019" name="Int. J. Syst. Evol. Microbiol.">
        <title>The Global Catalogue of Microorganisms (GCM) 10K type strain sequencing project: providing services to taxonomists for standard genome sequencing and annotation.</title>
        <authorList>
            <consortium name="The Broad Institute Genomics Platform"/>
            <consortium name="The Broad Institute Genome Sequencing Center for Infectious Disease"/>
            <person name="Wu L."/>
            <person name="Ma J."/>
        </authorList>
    </citation>
    <scope>NUCLEOTIDE SEQUENCE [LARGE SCALE GENOMIC DNA]</scope>
    <source>
        <strain evidence="18">JCM 3369</strain>
    </source>
</reference>
<evidence type="ECO:0000256" key="11">
    <source>
        <dbReference type="ARBA" id="ARBA00029811"/>
    </source>
</evidence>
<organism evidence="17 18">
    <name type="scientific">Actinomadura yumaensis</name>
    <dbReference type="NCBI Taxonomy" id="111807"/>
    <lineage>
        <taxon>Bacteria</taxon>
        <taxon>Bacillati</taxon>
        <taxon>Actinomycetota</taxon>
        <taxon>Actinomycetes</taxon>
        <taxon>Streptosporangiales</taxon>
        <taxon>Thermomonosporaceae</taxon>
        <taxon>Actinomadura</taxon>
    </lineage>
</organism>
<dbReference type="InterPro" id="IPR042097">
    <property type="entry name" value="Aminopeptidase_N-like_N_sf"/>
</dbReference>
<accession>A0ABW2D0N8</accession>
<feature type="domain" description="Aminopeptidase N-like N-terminal" evidence="16">
    <location>
        <begin position="183"/>
        <end position="245"/>
    </location>
</feature>
<keyword evidence="18" id="KW-1185">Reference proteome</keyword>
<evidence type="ECO:0000313" key="17">
    <source>
        <dbReference type="EMBL" id="MFC6886796.1"/>
    </source>
</evidence>
<dbReference type="Pfam" id="PF01433">
    <property type="entry name" value="Peptidase_M1"/>
    <property type="match status" value="1"/>
</dbReference>
<dbReference type="InterPro" id="IPR001930">
    <property type="entry name" value="Peptidase_M1"/>
</dbReference>
<dbReference type="SUPFAM" id="SSF63737">
    <property type="entry name" value="Leukotriene A4 hydrolase N-terminal domain"/>
    <property type="match status" value="1"/>
</dbReference>
<evidence type="ECO:0000313" key="18">
    <source>
        <dbReference type="Proteomes" id="UP001596380"/>
    </source>
</evidence>
<name>A0ABW2D0N8_9ACTN</name>
<feature type="region of interest" description="Disordered" evidence="13">
    <location>
        <begin position="394"/>
        <end position="414"/>
    </location>
</feature>
<dbReference type="PANTHER" id="PTHR11533:SF297">
    <property type="entry name" value="AMINOPEPTIDASE N"/>
    <property type="match status" value="1"/>
</dbReference>
<evidence type="ECO:0000256" key="1">
    <source>
        <dbReference type="ARBA" id="ARBA00000098"/>
    </source>
</evidence>
<dbReference type="InterPro" id="IPR045357">
    <property type="entry name" value="Aminopeptidase_N-like_N"/>
</dbReference>
<feature type="domain" description="Peptidase M1 membrane alanine aminopeptidase" evidence="15">
    <location>
        <begin position="284"/>
        <end position="467"/>
    </location>
</feature>
<evidence type="ECO:0000256" key="10">
    <source>
        <dbReference type="ARBA" id="ARBA00023049"/>
    </source>
</evidence>
<dbReference type="GO" id="GO:0004177">
    <property type="term" value="F:aminopeptidase activity"/>
    <property type="evidence" value="ECO:0007669"/>
    <property type="project" value="UniProtKB-KW"/>
</dbReference>
<dbReference type="PANTHER" id="PTHR11533">
    <property type="entry name" value="PROTEASE M1 ZINC METALLOPROTEASE"/>
    <property type="match status" value="1"/>
</dbReference>
<dbReference type="PRINTS" id="PR00756">
    <property type="entry name" value="ALADIPTASE"/>
</dbReference>
<evidence type="ECO:0000256" key="7">
    <source>
        <dbReference type="ARBA" id="ARBA00022723"/>
    </source>
</evidence>
<keyword evidence="7" id="KW-0479">Metal-binding</keyword>
<dbReference type="RefSeq" id="WP_160822016.1">
    <property type="nucleotide sequence ID" value="NZ_JBHSXS010000060.1"/>
</dbReference>
<comment type="cofactor">
    <cofactor evidence="2">
        <name>Zn(2+)</name>
        <dbReference type="ChEBI" id="CHEBI:29105"/>
    </cofactor>
</comment>
<dbReference type="PROSITE" id="PS51257">
    <property type="entry name" value="PROKAR_LIPOPROTEIN"/>
    <property type="match status" value="1"/>
</dbReference>
<dbReference type="InterPro" id="IPR014782">
    <property type="entry name" value="Peptidase_M1_dom"/>
</dbReference>